<dbReference type="RefSeq" id="WP_200392756.1">
    <property type="nucleotide sequence ID" value="NZ_JAENIO010000048.1"/>
</dbReference>
<proteinExistence type="predicted"/>
<dbReference type="AlphaFoldDB" id="A0A934RWA0"/>
<comment type="caution">
    <text evidence="2">The sequence shown here is derived from an EMBL/GenBank/DDBJ whole genome shotgun (WGS) entry which is preliminary data.</text>
</comment>
<organism evidence="2 3">
    <name type="scientific">Roseibacillus ishigakijimensis</name>
    <dbReference type="NCBI Taxonomy" id="454146"/>
    <lineage>
        <taxon>Bacteria</taxon>
        <taxon>Pseudomonadati</taxon>
        <taxon>Verrucomicrobiota</taxon>
        <taxon>Verrucomicrobiia</taxon>
        <taxon>Verrucomicrobiales</taxon>
        <taxon>Verrucomicrobiaceae</taxon>
        <taxon>Roseibacillus</taxon>
    </lineage>
</organism>
<sequence>MAVAVAAGAMSLTSCGGGCCTGEEPVPGLRPLPTFDEPAPVVDYSK</sequence>
<name>A0A934RWA0_9BACT</name>
<protein>
    <submittedName>
        <fullName evidence="2">Uncharacterized protein</fullName>
    </submittedName>
</protein>
<dbReference type="EMBL" id="JAENIO010000048">
    <property type="protein sequence ID" value="MBK1835320.1"/>
    <property type="molecule type" value="Genomic_DNA"/>
</dbReference>
<dbReference type="Proteomes" id="UP000604083">
    <property type="component" value="Unassembled WGS sequence"/>
</dbReference>
<accession>A0A934RWA0</accession>
<reference evidence="2" key="1">
    <citation type="submission" date="2021-01" db="EMBL/GenBank/DDBJ databases">
        <title>Modified the classification status of verrucomicrobia.</title>
        <authorList>
            <person name="Feng X."/>
        </authorList>
    </citation>
    <scope>NUCLEOTIDE SEQUENCE</scope>
    <source>
        <strain evidence="2">KCTC 12986</strain>
    </source>
</reference>
<gene>
    <name evidence="2" type="ORF">JIN78_14720</name>
</gene>
<keyword evidence="3" id="KW-1185">Reference proteome</keyword>
<evidence type="ECO:0000313" key="2">
    <source>
        <dbReference type="EMBL" id="MBK1835320.1"/>
    </source>
</evidence>
<evidence type="ECO:0000256" key="1">
    <source>
        <dbReference type="SAM" id="MobiDB-lite"/>
    </source>
</evidence>
<feature type="region of interest" description="Disordered" evidence="1">
    <location>
        <begin position="26"/>
        <end position="46"/>
    </location>
</feature>
<evidence type="ECO:0000313" key="3">
    <source>
        <dbReference type="Proteomes" id="UP000604083"/>
    </source>
</evidence>